<comment type="similarity">
    <text evidence="3">Belongs to the peptidase C56 family. HSP31-like subfamily.</text>
</comment>
<dbReference type="SUPFAM" id="SSF52317">
    <property type="entry name" value="Class I glutamine amidotransferase-like"/>
    <property type="match status" value="1"/>
</dbReference>
<dbReference type="GO" id="GO:0005737">
    <property type="term" value="C:cytoplasm"/>
    <property type="evidence" value="ECO:0007669"/>
    <property type="project" value="TreeGrafter"/>
</dbReference>
<keyword evidence="5" id="KW-0378">Hydrolase</keyword>
<keyword evidence="1" id="KW-0346">Stress response</keyword>
<dbReference type="Pfam" id="PF01965">
    <property type="entry name" value="DJ-1_PfpI"/>
    <property type="match status" value="1"/>
</dbReference>
<protein>
    <submittedName>
        <fullName evidence="5">Putative intracellular protease/amidase</fullName>
    </submittedName>
</protein>
<organism evidence="5 6">
    <name type="scientific">Dyadobacter soli</name>
    <dbReference type="NCBI Taxonomy" id="659014"/>
    <lineage>
        <taxon>Bacteria</taxon>
        <taxon>Pseudomonadati</taxon>
        <taxon>Bacteroidota</taxon>
        <taxon>Cytophagia</taxon>
        <taxon>Cytophagales</taxon>
        <taxon>Spirosomataceae</taxon>
        <taxon>Dyadobacter</taxon>
    </lineage>
</organism>
<dbReference type="Gene3D" id="3.40.50.880">
    <property type="match status" value="1"/>
</dbReference>
<dbReference type="GO" id="GO:0019172">
    <property type="term" value="F:glyoxalase III activity"/>
    <property type="evidence" value="ECO:0007669"/>
    <property type="project" value="TreeGrafter"/>
</dbReference>
<sequence>MKVLIVCTNHDTYPAKTSKTGLWLNELTHFYDVMAKRRILMDVVSPLGGAIPVDERSLDLKDECNARYWEDAAFRQKLQSSLKPSEVYANDYRLIYFTGGHGAMWDLPENTELQNLAKAIYERNGMVTAVAHGVSGLLNVRLSDGSLLIQDKYVTAYSNVEEALVSFVSEVPFYLEDQLKERGANYTKAMIPFVEFIEMDERLITGQNSHSARKVATKALEELFEK</sequence>
<evidence type="ECO:0000313" key="5">
    <source>
        <dbReference type="EMBL" id="SDE27661.1"/>
    </source>
</evidence>
<dbReference type="PANTHER" id="PTHR48094:SF11">
    <property type="entry name" value="GLUTATHIONE-INDEPENDENT GLYOXALASE HSP31-RELATED"/>
    <property type="match status" value="1"/>
</dbReference>
<dbReference type="AlphaFoldDB" id="A0A1G7BKN9"/>
<dbReference type="Proteomes" id="UP000198748">
    <property type="component" value="Unassembled WGS sequence"/>
</dbReference>
<dbReference type="GO" id="GO:0019243">
    <property type="term" value="P:methylglyoxal catabolic process to D-lactate via S-lactoyl-glutathione"/>
    <property type="evidence" value="ECO:0007669"/>
    <property type="project" value="TreeGrafter"/>
</dbReference>
<dbReference type="InterPro" id="IPR050325">
    <property type="entry name" value="Prot/Nucl_acid_deglycase"/>
</dbReference>
<accession>A0A1G7BKN9</accession>
<gene>
    <name evidence="5" type="ORF">SAMN04487996_104235</name>
</gene>
<keyword evidence="5" id="KW-0645">Protease</keyword>
<dbReference type="PANTHER" id="PTHR48094">
    <property type="entry name" value="PROTEIN/NUCLEIC ACID DEGLYCASE DJ-1-RELATED"/>
    <property type="match status" value="1"/>
</dbReference>
<dbReference type="InterPro" id="IPR002818">
    <property type="entry name" value="DJ-1/PfpI"/>
</dbReference>
<evidence type="ECO:0000259" key="4">
    <source>
        <dbReference type="Pfam" id="PF01965"/>
    </source>
</evidence>
<dbReference type="STRING" id="659014.SAMN04487996_104235"/>
<evidence type="ECO:0000256" key="3">
    <source>
        <dbReference type="ARBA" id="ARBA00038493"/>
    </source>
</evidence>
<dbReference type="GO" id="GO:0008233">
    <property type="term" value="F:peptidase activity"/>
    <property type="evidence" value="ECO:0007669"/>
    <property type="project" value="UniProtKB-KW"/>
</dbReference>
<reference evidence="6" key="1">
    <citation type="submission" date="2016-10" db="EMBL/GenBank/DDBJ databases">
        <authorList>
            <person name="Varghese N."/>
            <person name="Submissions S."/>
        </authorList>
    </citation>
    <scope>NUCLEOTIDE SEQUENCE [LARGE SCALE GENOMIC DNA]</scope>
    <source>
        <strain evidence="6">DSM 25329</strain>
    </source>
</reference>
<dbReference type="OrthoDB" id="9792284at2"/>
<dbReference type="RefSeq" id="WP_090148124.1">
    <property type="nucleotide sequence ID" value="NZ_FNAN01000004.1"/>
</dbReference>
<keyword evidence="2" id="KW-0456">Lyase</keyword>
<dbReference type="GO" id="GO:0006508">
    <property type="term" value="P:proteolysis"/>
    <property type="evidence" value="ECO:0007669"/>
    <property type="project" value="UniProtKB-KW"/>
</dbReference>
<dbReference type="CDD" id="cd03141">
    <property type="entry name" value="GATase1_Hsp31_like"/>
    <property type="match status" value="1"/>
</dbReference>
<evidence type="ECO:0000313" key="6">
    <source>
        <dbReference type="Proteomes" id="UP000198748"/>
    </source>
</evidence>
<feature type="domain" description="DJ-1/PfpI" evidence="4">
    <location>
        <begin position="83"/>
        <end position="221"/>
    </location>
</feature>
<dbReference type="EMBL" id="FNAN01000004">
    <property type="protein sequence ID" value="SDE27661.1"/>
    <property type="molecule type" value="Genomic_DNA"/>
</dbReference>
<proteinExistence type="inferred from homology"/>
<evidence type="ECO:0000256" key="1">
    <source>
        <dbReference type="ARBA" id="ARBA00023016"/>
    </source>
</evidence>
<keyword evidence="6" id="KW-1185">Reference proteome</keyword>
<evidence type="ECO:0000256" key="2">
    <source>
        <dbReference type="ARBA" id="ARBA00023239"/>
    </source>
</evidence>
<dbReference type="InterPro" id="IPR029062">
    <property type="entry name" value="Class_I_gatase-like"/>
</dbReference>
<name>A0A1G7BKN9_9BACT</name>